<dbReference type="OMA" id="NGCQWRF"/>
<accession>A0A8B7XWP9</accession>
<dbReference type="PROSITE" id="PS50157">
    <property type="entry name" value="ZINC_FINGER_C2H2_2"/>
    <property type="match status" value="3"/>
</dbReference>
<dbReference type="GO" id="GO:0005634">
    <property type="term" value="C:nucleus"/>
    <property type="evidence" value="ECO:0007669"/>
    <property type="project" value="UniProtKB-SubCell"/>
</dbReference>
<organism evidence="9 10">
    <name type="scientific">Acanthaster planci</name>
    <name type="common">Crown-of-thorns starfish</name>
    <dbReference type="NCBI Taxonomy" id="133434"/>
    <lineage>
        <taxon>Eukaryota</taxon>
        <taxon>Metazoa</taxon>
        <taxon>Echinodermata</taxon>
        <taxon>Eleutherozoa</taxon>
        <taxon>Asterozoa</taxon>
        <taxon>Asteroidea</taxon>
        <taxon>Valvatacea</taxon>
        <taxon>Valvatida</taxon>
        <taxon>Acanthasteridae</taxon>
        <taxon>Acanthaster</taxon>
    </lineage>
</organism>
<dbReference type="PANTHER" id="PTHR23235">
    <property type="entry name" value="KRUEPPEL-LIKE TRANSCRIPTION FACTOR"/>
    <property type="match status" value="1"/>
</dbReference>
<keyword evidence="3" id="KW-0677">Repeat</keyword>
<dbReference type="SUPFAM" id="SSF57667">
    <property type="entry name" value="beta-beta-alpha zinc fingers"/>
    <property type="match status" value="2"/>
</dbReference>
<proteinExistence type="predicted"/>
<feature type="domain" description="C2H2-type" evidence="8">
    <location>
        <begin position="330"/>
        <end position="359"/>
    </location>
</feature>
<dbReference type="OrthoDB" id="4748970at2759"/>
<feature type="domain" description="C2H2-type" evidence="8">
    <location>
        <begin position="360"/>
        <end position="387"/>
    </location>
</feature>
<evidence type="ECO:0000256" key="1">
    <source>
        <dbReference type="ARBA" id="ARBA00004123"/>
    </source>
</evidence>
<name>A0A8B7XWP9_ACAPL</name>
<keyword evidence="9" id="KW-1185">Reference proteome</keyword>
<evidence type="ECO:0000259" key="8">
    <source>
        <dbReference type="PROSITE" id="PS50157"/>
    </source>
</evidence>
<sequence>MATAAVEMMQDDDPTAVFGGEGLLTEFLVKNEPDFFAAPNTMENWQEGELDRYLQRPETASPGTILANKLRRESASLMDDFFDESDSKFSFNISGNLNVVFPQTHHYQCAKSESYSHDLPACSINGNTNPCIMGQQDSLGHNMPPSPMEDMNNNFPITINGVSIKTEPQDSYPSHCKLMSPNMHIKSEPMPNHQQYTPTTMTPDCMPGFPTGMDFHQTVAPQTQFNHQPFTNSVFGMPPTPPHSQPGSPADLPLEFTSHPLRPPPPPYTIAVMNKQDNKPTTVLKYNRKNNPELEKRRIHHCNYPGCIKVYTKSSHLKAHQRIHTGEKPYFCSWNGCQWRFARSDELTRHYRKHTGAKPFKCKICERCFSRSDHLSLHMKRHQEKCNSKAQAASN</sequence>
<dbReference type="KEGG" id="aplc:110975897"/>
<dbReference type="AlphaFoldDB" id="A0A8B7XWP9"/>
<dbReference type="Pfam" id="PF00096">
    <property type="entry name" value="zf-C2H2"/>
    <property type="match status" value="2"/>
</dbReference>
<keyword evidence="5" id="KW-0862">Zinc</keyword>
<gene>
    <name evidence="10" type="primary">LOC110975897</name>
</gene>
<comment type="subcellular location">
    <subcellularLocation>
        <location evidence="1">Nucleus</location>
    </subcellularLocation>
</comment>
<evidence type="ECO:0000313" key="9">
    <source>
        <dbReference type="Proteomes" id="UP000694845"/>
    </source>
</evidence>
<dbReference type="Proteomes" id="UP000694845">
    <property type="component" value="Unplaced"/>
</dbReference>
<evidence type="ECO:0000256" key="2">
    <source>
        <dbReference type="ARBA" id="ARBA00022723"/>
    </source>
</evidence>
<protein>
    <submittedName>
        <fullName evidence="10">Krueppel-like factor 5</fullName>
    </submittedName>
</protein>
<dbReference type="GO" id="GO:0000981">
    <property type="term" value="F:DNA-binding transcription factor activity, RNA polymerase II-specific"/>
    <property type="evidence" value="ECO:0007669"/>
    <property type="project" value="TreeGrafter"/>
</dbReference>
<dbReference type="RefSeq" id="XP_022084460.1">
    <property type="nucleotide sequence ID" value="XM_022228768.1"/>
</dbReference>
<keyword evidence="4 7" id="KW-0863">Zinc-finger</keyword>
<dbReference type="InterPro" id="IPR013087">
    <property type="entry name" value="Znf_C2H2_type"/>
</dbReference>
<dbReference type="PANTHER" id="PTHR23235:SF156">
    <property type="entry name" value="KRUPPEL-LIKE FACTOR 18"/>
    <property type="match status" value="1"/>
</dbReference>
<evidence type="ECO:0000256" key="6">
    <source>
        <dbReference type="ARBA" id="ARBA00023242"/>
    </source>
</evidence>
<dbReference type="GO" id="GO:0008270">
    <property type="term" value="F:zinc ion binding"/>
    <property type="evidence" value="ECO:0007669"/>
    <property type="project" value="UniProtKB-KW"/>
</dbReference>
<keyword evidence="6" id="KW-0539">Nucleus</keyword>
<dbReference type="FunFam" id="3.30.160.60:FF:000624">
    <property type="entry name" value="zinc finger protein 697"/>
    <property type="match status" value="1"/>
</dbReference>
<evidence type="ECO:0000256" key="4">
    <source>
        <dbReference type="ARBA" id="ARBA00022771"/>
    </source>
</evidence>
<evidence type="ECO:0000256" key="3">
    <source>
        <dbReference type="ARBA" id="ARBA00022737"/>
    </source>
</evidence>
<dbReference type="FunFam" id="3.30.160.60:FF:000018">
    <property type="entry name" value="Krueppel-like factor 15"/>
    <property type="match status" value="1"/>
</dbReference>
<reference evidence="10" key="1">
    <citation type="submission" date="2025-08" db="UniProtKB">
        <authorList>
            <consortium name="RefSeq"/>
        </authorList>
    </citation>
    <scope>IDENTIFICATION</scope>
</reference>
<dbReference type="GeneID" id="110975897"/>
<evidence type="ECO:0000256" key="5">
    <source>
        <dbReference type="ARBA" id="ARBA00022833"/>
    </source>
</evidence>
<feature type="domain" description="C2H2-type" evidence="8">
    <location>
        <begin position="300"/>
        <end position="329"/>
    </location>
</feature>
<evidence type="ECO:0000256" key="7">
    <source>
        <dbReference type="PROSITE-ProRule" id="PRU00042"/>
    </source>
</evidence>
<keyword evidence="2" id="KW-0479">Metal-binding</keyword>
<dbReference type="InterPro" id="IPR036236">
    <property type="entry name" value="Znf_C2H2_sf"/>
</dbReference>
<dbReference type="PROSITE" id="PS00028">
    <property type="entry name" value="ZINC_FINGER_C2H2_1"/>
    <property type="match status" value="3"/>
</dbReference>
<dbReference type="SMART" id="SM00355">
    <property type="entry name" value="ZnF_C2H2"/>
    <property type="match status" value="3"/>
</dbReference>
<dbReference type="GO" id="GO:0000978">
    <property type="term" value="F:RNA polymerase II cis-regulatory region sequence-specific DNA binding"/>
    <property type="evidence" value="ECO:0007669"/>
    <property type="project" value="TreeGrafter"/>
</dbReference>
<dbReference type="Gene3D" id="3.30.160.60">
    <property type="entry name" value="Classic Zinc Finger"/>
    <property type="match status" value="3"/>
</dbReference>
<evidence type="ECO:0000313" key="10">
    <source>
        <dbReference type="RefSeq" id="XP_022084460.1"/>
    </source>
</evidence>
<dbReference type="FunFam" id="3.30.160.60:FF:000021">
    <property type="entry name" value="Basic krueppel-like factor 3"/>
    <property type="match status" value="1"/>
</dbReference>